<gene>
    <name evidence="2" type="ORF">GFD25_06530</name>
</gene>
<dbReference type="RefSeq" id="WP_163231150.1">
    <property type="nucleotide sequence ID" value="NZ_WHZW01000012.1"/>
</dbReference>
<feature type="compositionally biased region" description="Polar residues" evidence="1">
    <location>
        <begin position="133"/>
        <end position="146"/>
    </location>
</feature>
<evidence type="ECO:0000313" key="2">
    <source>
        <dbReference type="EMBL" id="NEG89645.1"/>
    </source>
</evidence>
<feature type="compositionally biased region" description="Low complexity" evidence="1">
    <location>
        <begin position="291"/>
        <end position="320"/>
    </location>
</feature>
<proteinExistence type="predicted"/>
<comment type="caution">
    <text evidence="2">The sequence shown here is derived from an EMBL/GenBank/DDBJ whole genome shotgun (WGS) entry which is preliminary data.</text>
</comment>
<dbReference type="EMBL" id="WHZW01000012">
    <property type="protein sequence ID" value="NEG89645.1"/>
    <property type="molecule type" value="Genomic_DNA"/>
</dbReference>
<keyword evidence="3" id="KW-1185">Reference proteome</keyword>
<reference evidence="2 3" key="1">
    <citation type="submission" date="2019-10" db="EMBL/GenBank/DDBJ databases">
        <title>Bifidobacterium from non-human primates.</title>
        <authorList>
            <person name="Modesto M."/>
        </authorList>
    </citation>
    <scope>NUCLEOTIDE SEQUENCE [LARGE SCALE GENOMIC DNA]</scope>
    <source>
        <strain evidence="2 3">TRE17</strain>
    </source>
</reference>
<protein>
    <submittedName>
        <fullName evidence="2">Uncharacterized protein</fullName>
    </submittedName>
</protein>
<accession>A0A6N9Z6A0</accession>
<sequence length="355" mass="36837">MQTRRQLFPPRETATRGRTVTVRKRRLTACLAGICTAALLASLSGCTTPRFAGRAESEQTLSDCEQAYYQASEQYDIASDAAQPTPLRYHAADVARSQWIEVAATCTDRFDEGTIRAAQADLIATVIAGPFGTTSDDSNASETTGTGDADAENNGTGDGTLTDDSPWDELDRIATGMLEPNALTGMALAEDRAGFAVEVLTARGAEDATLSMADTHKAIGERLMSLAESGTSGSLDDPRRKVYDVSKLIDAADATGTITDPATGLAATAYAVTEINCAREELTAIAGQSGDTGNAAGTTADNTGNDTAATTKSASATTAAETHTQSMRALARLIAAHAAAALSAGYPSFDQALFD</sequence>
<evidence type="ECO:0000313" key="3">
    <source>
        <dbReference type="Proteomes" id="UP000469194"/>
    </source>
</evidence>
<organism evidence="2 3">
    <name type="scientific">Bifidobacterium aerophilum</name>
    <dbReference type="NCBI Taxonomy" id="1798155"/>
    <lineage>
        <taxon>Bacteria</taxon>
        <taxon>Bacillati</taxon>
        <taxon>Actinomycetota</taxon>
        <taxon>Actinomycetes</taxon>
        <taxon>Bifidobacteriales</taxon>
        <taxon>Bifidobacteriaceae</taxon>
        <taxon>Bifidobacterium</taxon>
    </lineage>
</organism>
<dbReference type="AlphaFoldDB" id="A0A6N9Z6A0"/>
<dbReference type="Proteomes" id="UP000469194">
    <property type="component" value="Unassembled WGS sequence"/>
</dbReference>
<feature type="region of interest" description="Disordered" evidence="1">
    <location>
        <begin position="133"/>
        <end position="167"/>
    </location>
</feature>
<feature type="region of interest" description="Disordered" evidence="1">
    <location>
        <begin position="288"/>
        <end position="320"/>
    </location>
</feature>
<name>A0A6N9Z6A0_9BIFI</name>
<evidence type="ECO:0000256" key="1">
    <source>
        <dbReference type="SAM" id="MobiDB-lite"/>
    </source>
</evidence>